<dbReference type="InterPro" id="IPR036412">
    <property type="entry name" value="HAD-like_sf"/>
</dbReference>
<dbReference type="PROSITE" id="PS01229">
    <property type="entry name" value="COF_2"/>
    <property type="match status" value="1"/>
</dbReference>
<dbReference type="PANTHER" id="PTHR10000">
    <property type="entry name" value="PHOSPHOSERINE PHOSPHATASE"/>
    <property type="match status" value="1"/>
</dbReference>
<dbReference type="NCBIfam" id="TIGR00099">
    <property type="entry name" value="Cof-subfamily"/>
    <property type="match status" value="1"/>
</dbReference>
<reference evidence="2" key="1">
    <citation type="submission" date="2016-10" db="EMBL/GenBank/DDBJ databases">
        <authorList>
            <person name="Varghese N."/>
            <person name="Submissions S."/>
        </authorList>
    </citation>
    <scope>NUCLEOTIDE SEQUENCE [LARGE SCALE GENOMIC DNA]</scope>
    <source>
        <strain evidence="2">DSM 16108</strain>
    </source>
</reference>
<accession>A0A1I3Z8D8</accession>
<dbReference type="InterPro" id="IPR023214">
    <property type="entry name" value="HAD_sf"/>
</dbReference>
<evidence type="ECO:0000313" key="1">
    <source>
        <dbReference type="EMBL" id="SFK39886.1"/>
    </source>
</evidence>
<dbReference type="RefSeq" id="WP_072693981.1">
    <property type="nucleotide sequence ID" value="NZ_FOSJ01000030.1"/>
</dbReference>
<dbReference type="AlphaFoldDB" id="A0A1I3Z8D8"/>
<dbReference type="GO" id="GO:0000287">
    <property type="term" value="F:magnesium ion binding"/>
    <property type="evidence" value="ECO:0007669"/>
    <property type="project" value="TreeGrafter"/>
</dbReference>
<dbReference type="InterPro" id="IPR006379">
    <property type="entry name" value="HAD-SF_hydro_IIB"/>
</dbReference>
<evidence type="ECO:0008006" key="3">
    <source>
        <dbReference type="Google" id="ProtNLM"/>
    </source>
</evidence>
<dbReference type="Pfam" id="PF08282">
    <property type="entry name" value="Hydrolase_3"/>
    <property type="match status" value="1"/>
</dbReference>
<dbReference type="SFLD" id="SFLDG01144">
    <property type="entry name" value="C2.B.4:_PGP_Like"/>
    <property type="match status" value="1"/>
</dbReference>
<sequence>MKIELIAIDMDGTLLNPERKVTDEVKKAIHEAKEAGIKIVLCTGRPYPGVIPYLEELDLKNSGDFVITYNGALVQKTDTEEIISHHTMSHGDYLIIEEAARENGVHFHAIRNDGIYTPNKDIGKYSVLESFINEVPLFYSAPEDMDKEIAYNKMMIIDEEDLLEAAIANLSKDLWEQYTILRSEPFFLEFLNKKANKGIALEDLANSLNIPRERVMSIGDGGNDVHMIEYAGTGVAMGNARDVLKDVADVFTTSNAENGVAKAIRDYAL</sequence>
<dbReference type="GO" id="GO:0005829">
    <property type="term" value="C:cytosol"/>
    <property type="evidence" value="ECO:0007669"/>
    <property type="project" value="TreeGrafter"/>
</dbReference>
<keyword evidence="2" id="KW-1185">Reference proteome</keyword>
<dbReference type="OrthoDB" id="9790031at2"/>
<dbReference type="Gene3D" id="3.30.1240.10">
    <property type="match status" value="1"/>
</dbReference>
<dbReference type="SUPFAM" id="SSF56784">
    <property type="entry name" value="HAD-like"/>
    <property type="match status" value="1"/>
</dbReference>
<dbReference type="STRING" id="258723.GCA_900169305_01421"/>
<dbReference type="NCBIfam" id="TIGR01484">
    <property type="entry name" value="HAD-SF-IIB"/>
    <property type="match status" value="1"/>
</dbReference>
<dbReference type="SFLD" id="SFLDS00003">
    <property type="entry name" value="Haloacid_Dehalogenase"/>
    <property type="match status" value="1"/>
</dbReference>
<name>A0A1I3Z8D8_9LACT</name>
<proteinExistence type="predicted"/>
<organism evidence="1 2">
    <name type="scientific">Marinilactibacillus piezotolerans</name>
    <dbReference type="NCBI Taxonomy" id="258723"/>
    <lineage>
        <taxon>Bacteria</taxon>
        <taxon>Bacillati</taxon>
        <taxon>Bacillota</taxon>
        <taxon>Bacilli</taxon>
        <taxon>Lactobacillales</taxon>
        <taxon>Carnobacteriaceae</taxon>
        <taxon>Marinilactibacillus</taxon>
    </lineage>
</organism>
<dbReference type="NCBIfam" id="NF007806">
    <property type="entry name" value="PRK10513.1"/>
    <property type="match status" value="1"/>
</dbReference>
<dbReference type="PANTHER" id="PTHR10000:SF8">
    <property type="entry name" value="HAD SUPERFAMILY HYDROLASE-LIKE, TYPE 3"/>
    <property type="match status" value="1"/>
</dbReference>
<dbReference type="GO" id="GO:0016791">
    <property type="term" value="F:phosphatase activity"/>
    <property type="evidence" value="ECO:0007669"/>
    <property type="project" value="UniProtKB-ARBA"/>
</dbReference>
<dbReference type="Proteomes" id="UP000199589">
    <property type="component" value="Unassembled WGS sequence"/>
</dbReference>
<dbReference type="SFLD" id="SFLDG01140">
    <property type="entry name" value="C2.B:_Phosphomannomutase_and_P"/>
    <property type="match status" value="1"/>
</dbReference>
<dbReference type="InterPro" id="IPR000150">
    <property type="entry name" value="Cof"/>
</dbReference>
<gene>
    <name evidence="1" type="ORF">SAMN04488569_103010</name>
</gene>
<evidence type="ECO:0000313" key="2">
    <source>
        <dbReference type="Proteomes" id="UP000199589"/>
    </source>
</evidence>
<dbReference type="Gene3D" id="3.40.50.1000">
    <property type="entry name" value="HAD superfamily/HAD-like"/>
    <property type="match status" value="1"/>
</dbReference>
<dbReference type="EMBL" id="FOSJ01000030">
    <property type="protein sequence ID" value="SFK39886.1"/>
    <property type="molecule type" value="Genomic_DNA"/>
</dbReference>
<dbReference type="PROSITE" id="PS01228">
    <property type="entry name" value="COF_1"/>
    <property type="match status" value="1"/>
</dbReference>
<protein>
    <recommendedName>
        <fullName evidence="3">Sugar-phosphatase</fullName>
    </recommendedName>
</protein>
<dbReference type="CDD" id="cd07516">
    <property type="entry name" value="HAD_Pase"/>
    <property type="match status" value="1"/>
</dbReference>